<proteinExistence type="predicted"/>
<feature type="region of interest" description="Disordered" evidence="1">
    <location>
        <begin position="112"/>
        <end position="154"/>
    </location>
</feature>
<organism evidence="2 3">
    <name type="scientific">Holothuria leucospilota</name>
    <name type="common">Black long sea cucumber</name>
    <name type="synonym">Mertensiothuria leucospilota</name>
    <dbReference type="NCBI Taxonomy" id="206669"/>
    <lineage>
        <taxon>Eukaryota</taxon>
        <taxon>Metazoa</taxon>
        <taxon>Echinodermata</taxon>
        <taxon>Eleutherozoa</taxon>
        <taxon>Echinozoa</taxon>
        <taxon>Holothuroidea</taxon>
        <taxon>Aspidochirotacea</taxon>
        <taxon>Aspidochirotida</taxon>
        <taxon>Holothuriidae</taxon>
        <taxon>Holothuria</taxon>
    </lineage>
</organism>
<sequence>MMADGDIDEVTFTMIKSPVQSESPDLFSEEVDINQSHSDKVKGFAQSKTISEKRDSEEGDFGRSVSAEDQSKGEAMNSERVSAVGKVNTLSKVDVNTESCWDDCLRNKSVDLTSPTEGSLKEKRWKRKSNEKTPANNCGGFKRTKGTRNQNIGTRSKKAKQMESALIAACNESFNHTPLKFKTPLSFLNARNARLSGGRSSRHLRSSSCKRKAQLSFHSEAPSDVDIENVSSHGDDLSKGDDLDIAMDSEELDLELGSHLAETPQPGAKCKLNEGYEKRLGGEKGDIRDGCSKDSLSECEAVNVRLSESSSEVSVCESPSVASSTPNTFSIIDACANRDLFTTFLAEWKKKRRYAVSVACEHFEVPVEGGGIGAKYKKLT</sequence>
<name>A0A9Q1GVN4_HOLLE</name>
<feature type="region of interest" description="Disordered" evidence="1">
    <location>
        <begin position="32"/>
        <end position="81"/>
    </location>
</feature>
<comment type="caution">
    <text evidence="2">The sequence shown here is derived from an EMBL/GenBank/DDBJ whole genome shotgun (WGS) entry which is preliminary data.</text>
</comment>
<evidence type="ECO:0000256" key="1">
    <source>
        <dbReference type="SAM" id="MobiDB-lite"/>
    </source>
</evidence>
<dbReference type="Proteomes" id="UP001152320">
    <property type="component" value="Chromosome 16"/>
</dbReference>
<dbReference type="EMBL" id="JAIZAY010000016">
    <property type="protein sequence ID" value="KAJ8027522.1"/>
    <property type="molecule type" value="Genomic_DNA"/>
</dbReference>
<feature type="compositionally biased region" description="Basic residues" evidence="1">
    <location>
        <begin position="200"/>
        <end position="213"/>
    </location>
</feature>
<evidence type="ECO:0000313" key="2">
    <source>
        <dbReference type="EMBL" id="KAJ8027522.1"/>
    </source>
</evidence>
<keyword evidence="3" id="KW-1185">Reference proteome</keyword>
<protein>
    <submittedName>
        <fullName evidence="2">Uncharacterized protein</fullName>
    </submittedName>
</protein>
<feature type="region of interest" description="Disordered" evidence="1">
    <location>
        <begin position="196"/>
        <end position="239"/>
    </location>
</feature>
<dbReference type="AlphaFoldDB" id="A0A9Q1GVN4"/>
<evidence type="ECO:0000313" key="3">
    <source>
        <dbReference type="Proteomes" id="UP001152320"/>
    </source>
</evidence>
<accession>A0A9Q1GVN4</accession>
<gene>
    <name evidence="2" type="ORF">HOLleu_32686</name>
</gene>
<reference evidence="2" key="1">
    <citation type="submission" date="2021-10" db="EMBL/GenBank/DDBJ databases">
        <title>Tropical sea cucumber genome reveals ecological adaptation and Cuvierian tubules defense mechanism.</title>
        <authorList>
            <person name="Chen T."/>
        </authorList>
    </citation>
    <scope>NUCLEOTIDE SEQUENCE</scope>
    <source>
        <strain evidence="2">Nanhai2018</strain>
        <tissue evidence="2">Muscle</tissue>
    </source>
</reference>
<dbReference type="OrthoDB" id="2320933at2759"/>